<evidence type="ECO:0000313" key="9">
    <source>
        <dbReference type="EMBL" id="QWY78039.1"/>
    </source>
</evidence>
<dbReference type="EC" id="4.2.2.29" evidence="7"/>
<keyword evidence="2 7" id="KW-0812">Transmembrane</keyword>
<dbReference type="Gene3D" id="3.30.160.60">
    <property type="entry name" value="Classic Zinc Finger"/>
    <property type="match status" value="1"/>
</dbReference>
<keyword evidence="7" id="KW-0997">Cell inner membrane</keyword>
<gene>
    <name evidence="7 9" type="primary">mltG</name>
    <name evidence="8" type="ORF">FEMY_01920</name>
    <name evidence="9" type="ORF">JZL65_02850</name>
</gene>
<dbReference type="Proteomes" id="UP000683551">
    <property type="component" value="Chromosome"/>
</dbReference>
<sequence length="331" mass="37395">MRRLLWVLVSGLSGLIIWLALFFIRPLPLPHTPYAFELSNGLGLRAVAQQLVQKGVLTEPWTFTWVGRILGEQSHLKAGSYEWTQPLTGWQILRQMARGEGDAWQVQIIEGTTFAQLRTLLAQQPNLRQDSAGLSDIAVMAHLGAVGQRPEGWFFPDTYFYNPGESDWNILERAYRAMNERLAQIWATRDPDLALTDPYQALILASLIEKETANREERARIAAVFLNRLRLDMRLQTDPTVIYGLGADYDGHLHHRDLHRDNAYNTYTRNGLPPTPIALPGAAALRAAVHPLAVSDLFFVARGDGTHQFSTTLEAHQLAVQRYQIKRADRP</sequence>
<reference evidence="8 10" key="1">
    <citation type="submission" date="2016-01" db="EMBL/GenBank/DDBJ databases">
        <title>Genome sequence of the acidophilic iron oxidising Ferrovum strain Z-31.</title>
        <authorList>
            <person name="Poehlein A."/>
            <person name="Ullrich S.R."/>
            <person name="Schloemann M."/>
            <person name="Muehling M."/>
            <person name="Daniel R."/>
        </authorList>
    </citation>
    <scope>NUCLEOTIDE SEQUENCE [LARGE SCALE GENOMIC DNA]</scope>
    <source>
        <strain evidence="8 10">Z-31</strain>
    </source>
</reference>
<dbReference type="Proteomes" id="UP000075653">
    <property type="component" value="Unassembled WGS sequence"/>
</dbReference>
<dbReference type="Pfam" id="PF02618">
    <property type="entry name" value="YceG"/>
    <property type="match status" value="1"/>
</dbReference>
<organism evidence="8 10">
    <name type="scientific">Ferrovum myxofaciens</name>
    <dbReference type="NCBI Taxonomy" id="416213"/>
    <lineage>
        <taxon>Bacteria</taxon>
        <taxon>Pseudomonadati</taxon>
        <taxon>Pseudomonadota</taxon>
        <taxon>Betaproteobacteria</taxon>
        <taxon>Ferrovales</taxon>
        <taxon>Ferrovaceae</taxon>
        <taxon>Ferrovum</taxon>
    </lineage>
</organism>
<dbReference type="HAMAP" id="MF_02065">
    <property type="entry name" value="MltG"/>
    <property type="match status" value="1"/>
</dbReference>
<evidence type="ECO:0000256" key="5">
    <source>
        <dbReference type="ARBA" id="ARBA00023239"/>
    </source>
</evidence>
<evidence type="ECO:0000256" key="2">
    <source>
        <dbReference type="ARBA" id="ARBA00022692"/>
    </source>
</evidence>
<evidence type="ECO:0000313" key="8">
    <source>
        <dbReference type="EMBL" id="KXW59279.1"/>
    </source>
</evidence>
<dbReference type="GeneID" id="301708628"/>
<dbReference type="AlphaFoldDB" id="A0A8F3DYV6"/>
<dbReference type="CDD" id="cd08010">
    <property type="entry name" value="MltG_like"/>
    <property type="match status" value="1"/>
</dbReference>
<dbReference type="PATRIC" id="fig|1789004.3.peg.192"/>
<evidence type="ECO:0000313" key="10">
    <source>
        <dbReference type="Proteomes" id="UP000075653"/>
    </source>
</evidence>
<dbReference type="EMBL" id="LRRD01000003">
    <property type="protein sequence ID" value="KXW59279.1"/>
    <property type="molecule type" value="Genomic_DNA"/>
</dbReference>
<dbReference type="GO" id="GO:0008932">
    <property type="term" value="F:lytic endotransglycosylase activity"/>
    <property type="evidence" value="ECO:0007669"/>
    <property type="project" value="UniProtKB-UniRule"/>
</dbReference>
<keyword evidence="3 7" id="KW-1133">Transmembrane helix</keyword>
<dbReference type="OrthoDB" id="9814591at2"/>
<evidence type="ECO:0000256" key="3">
    <source>
        <dbReference type="ARBA" id="ARBA00022989"/>
    </source>
</evidence>
<dbReference type="GO" id="GO:0005886">
    <property type="term" value="C:plasma membrane"/>
    <property type="evidence" value="ECO:0007669"/>
    <property type="project" value="UniProtKB-UniRule"/>
</dbReference>
<keyword evidence="10" id="KW-1185">Reference proteome</keyword>
<dbReference type="NCBIfam" id="TIGR00247">
    <property type="entry name" value="endolytic transglycosylase MltG"/>
    <property type="match status" value="1"/>
</dbReference>
<keyword evidence="6 7" id="KW-0961">Cell wall biogenesis/degradation</keyword>
<reference evidence="9" key="2">
    <citation type="submission" date="2021-02" db="EMBL/GenBank/DDBJ databases">
        <title>Comparative genomics of Ferrovum myxofaciens strains, predominant extremophile bacteria forming large biofilm stalactites in acid mine ecosystems.</title>
        <authorList>
            <person name="Burkartova K."/>
            <person name="Ridl J."/>
            <person name="Pajer P."/>
            <person name="Falteisek L."/>
        </authorList>
    </citation>
    <scope>NUCLEOTIDE SEQUENCE</scope>
    <source>
        <strain evidence="9">MI1III</strain>
    </source>
</reference>
<dbReference type="PANTHER" id="PTHR30518:SF2">
    <property type="entry name" value="ENDOLYTIC MUREIN TRANSGLYCOSYLASE"/>
    <property type="match status" value="1"/>
</dbReference>
<comment type="similarity">
    <text evidence="7">Belongs to the transglycosylase MltG family.</text>
</comment>
<comment type="function">
    <text evidence="7">Functions as a peptidoglycan terminase that cleaves nascent peptidoglycan strands endolytically to terminate their elongation.</text>
</comment>
<keyword evidence="5 7" id="KW-0456">Lyase</keyword>
<accession>A0A149W1B4</accession>
<name>A0A8F3DYV6_9PROT</name>
<dbReference type="RefSeq" id="WP_031597026.1">
    <property type="nucleotide sequence ID" value="NZ_CP053675.1"/>
</dbReference>
<evidence type="ECO:0000256" key="4">
    <source>
        <dbReference type="ARBA" id="ARBA00023136"/>
    </source>
</evidence>
<evidence type="ECO:0000256" key="1">
    <source>
        <dbReference type="ARBA" id="ARBA00022475"/>
    </source>
</evidence>
<dbReference type="Gene3D" id="3.30.1490.480">
    <property type="entry name" value="Endolytic murein transglycosylase"/>
    <property type="match status" value="1"/>
</dbReference>
<keyword evidence="4 7" id="KW-0472">Membrane</keyword>
<accession>A0A8F3DYV6</accession>
<dbReference type="PANTHER" id="PTHR30518">
    <property type="entry name" value="ENDOLYTIC MUREIN TRANSGLYCOSYLASE"/>
    <property type="match status" value="1"/>
</dbReference>
<dbReference type="EMBL" id="CP071137">
    <property type="protein sequence ID" value="QWY78039.1"/>
    <property type="molecule type" value="Genomic_DNA"/>
</dbReference>
<evidence type="ECO:0000256" key="7">
    <source>
        <dbReference type="HAMAP-Rule" id="MF_02065"/>
    </source>
</evidence>
<protein>
    <recommendedName>
        <fullName evidence="7">Endolytic murein transglycosylase</fullName>
        <ecNumber evidence="7">4.2.2.29</ecNumber>
    </recommendedName>
    <alternativeName>
        <fullName evidence="7">Peptidoglycan lytic transglycosylase</fullName>
    </alternativeName>
    <alternativeName>
        <fullName evidence="7">Peptidoglycan polymerization terminase</fullName>
    </alternativeName>
</protein>
<proteinExistence type="inferred from homology"/>
<dbReference type="GO" id="GO:0009252">
    <property type="term" value="P:peptidoglycan biosynthetic process"/>
    <property type="evidence" value="ECO:0007669"/>
    <property type="project" value="UniProtKB-UniRule"/>
</dbReference>
<evidence type="ECO:0000256" key="6">
    <source>
        <dbReference type="ARBA" id="ARBA00023316"/>
    </source>
</evidence>
<comment type="catalytic activity">
    <reaction evidence="7">
        <text>a peptidoglycan chain = a peptidoglycan chain with N-acetyl-1,6-anhydromuramyl-[peptide] at the reducing end + a peptidoglycan chain with N-acetylglucosamine at the non-reducing end.</text>
        <dbReference type="EC" id="4.2.2.29"/>
    </reaction>
</comment>
<dbReference type="GO" id="GO:0071555">
    <property type="term" value="P:cell wall organization"/>
    <property type="evidence" value="ECO:0007669"/>
    <property type="project" value="UniProtKB-KW"/>
</dbReference>
<keyword evidence="1 7" id="KW-1003">Cell membrane</keyword>
<dbReference type="InterPro" id="IPR003770">
    <property type="entry name" value="MLTG-like"/>
</dbReference>
<feature type="site" description="Important for catalytic activity" evidence="7">
    <location>
        <position position="211"/>
    </location>
</feature>